<evidence type="ECO:0000256" key="3">
    <source>
        <dbReference type="ARBA" id="ARBA00022475"/>
    </source>
</evidence>
<sequence>MKRASFSSRSLAWAVPIVAEAAALGRSIAFAWAIGADELGRAMVLALTIRLVEMISDLGIDRLLVQASDGDDVHFQSALHGVSVLRGVFGCGLVLILAPVLALMFADGPTTGTYAVLAIIPLVRGCAHLDFKRAERQFSYTRLAWVEGGATIAMLLALGPALWSFPDHRAMPAVLIAHACAFVTLSHVVALRPYRVIFCQSFLRRTWTFGAPLILNAGLMFLTFYADRLIVARAFDWSVLALYGVALQLAMLPAQIVGRAAGSLVLPRFRIALSDGTFAQVWPRILMAHAIMAAIMVIGFASIAPDVIVLAYGADLRPDIGLAVAFALAAAFRILRTPFSQFSIAVGRTSDPARANLIRALAVIPALGFAMAGFPLIAIAAAAALGEAGATLRAFFLAVETRRAGTHQEVLV</sequence>
<dbReference type="PANTHER" id="PTHR30250">
    <property type="entry name" value="PST FAMILY PREDICTED COLANIC ACID TRANSPORTER"/>
    <property type="match status" value="1"/>
</dbReference>
<evidence type="ECO:0000313" key="9">
    <source>
        <dbReference type="Proteomes" id="UP000240418"/>
    </source>
</evidence>
<comment type="subcellular location">
    <subcellularLocation>
        <location evidence="1">Cell membrane</location>
        <topology evidence="1">Multi-pass membrane protein</topology>
    </subcellularLocation>
</comment>
<dbReference type="RefSeq" id="WP_106606679.1">
    <property type="nucleotide sequence ID" value="NZ_PYGJ01000001.1"/>
</dbReference>
<evidence type="ECO:0000313" key="8">
    <source>
        <dbReference type="EMBL" id="PSL21968.1"/>
    </source>
</evidence>
<evidence type="ECO:0000256" key="1">
    <source>
        <dbReference type="ARBA" id="ARBA00004651"/>
    </source>
</evidence>
<name>A0A2P8FJU1_9RHOB</name>
<keyword evidence="6 7" id="KW-0472">Membrane</keyword>
<evidence type="ECO:0000256" key="7">
    <source>
        <dbReference type="SAM" id="Phobius"/>
    </source>
</evidence>
<keyword evidence="3" id="KW-1003">Cell membrane</keyword>
<dbReference type="EMBL" id="PYGJ01000001">
    <property type="protein sequence ID" value="PSL21968.1"/>
    <property type="molecule type" value="Genomic_DNA"/>
</dbReference>
<feature type="transmembrane region" description="Helical" evidence="7">
    <location>
        <begin position="360"/>
        <end position="385"/>
    </location>
</feature>
<proteinExistence type="inferred from homology"/>
<feature type="transmembrane region" description="Helical" evidence="7">
    <location>
        <begin position="143"/>
        <end position="163"/>
    </location>
</feature>
<dbReference type="InterPro" id="IPR050833">
    <property type="entry name" value="Poly_Biosynth_Transport"/>
</dbReference>
<feature type="transmembrane region" description="Helical" evidence="7">
    <location>
        <begin position="206"/>
        <end position="225"/>
    </location>
</feature>
<dbReference type="Pfam" id="PF13440">
    <property type="entry name" value="Polysacc_synt_3"/>
    <property type="match status" value="1"/>
</dbReference>
<evidence type="ECO:0000256" key="2">
    <source>
        <dbReference type="ARBA" id="ARBA00007430"/>
    </source>
</evidence>
<reference evidence="8 9" key="1">
    <citation type="submission" date="2018-03" db="EMBL/GenBank/DDBJ databases">
        <title>Genomic Encyclopedia of Archaeal and Bacterial Type Strains, Phase II (KMG-II): from individual species to whole genera.</title>
        <authorList>
            <person name="Goeker M."/>
        </authorList>
    </citation>
    <scope>NUCLEOTIDE SEQUENCE [LARGE SCALE GENOMIC DNA]</scope>
    <source>
        <strain evidence="8 9">DSM 100673</strain>
    </source>
</reference>
<keyword evidence="9" id="KW-1185">Reference proteome</keyword>
<feature type="transmembrane region" description="Helical" evidence="7">
    <location>
        <begin position="320"/>
        <end position="339"/>
    </location>
</feature>
<gene>
    <name evidence="8" type="ORF">CLV88_101393</name>
</gene>
<organism evidence="8 9">
    <name type="scientific">Shimia abyssi</name>
    <dbReference type="NCBI Taxonomy" id="1662395"/>
    <lineage>
        <taxon>Bacteria</taxon>
        <taxon>Pseudomonadati</taxon>
        <taxon>Pseudomonadota</taxon>
        <taxon>Alphaproteobacteria</taxon>
        <taxon>Rhodobacterales</taxon>
        <taxon>Roseobacteraceae</taxon>
    </lineage>
</organism>
<dbReference type="AlphaFoldDB" id="A0A2P8FJU1"/>
<keyword evidence="4 7" id="KW-0812">Transmembrane</keyword>
<comment type="similarity">
    <text evidence="2">Belongs to the polysaccharide synthase family.</text>
</comment>
<comment type="caution">
    <text evidence="8">The sequence shown here is derived from an EMBL/GenBank/DDBJ whole genome shotgun (WGS) entry which is preliminary data.</text>
</comment>
<dbReference type="GO" id="GO:0005886">
    <property type="term" value="C:plasma membrane"/>
    <property type="evidence" value="ECO:0007669"/>
    <property type="project" value="UniProtKB-SubCell"/>
</dbReference>
<feature type="transmembrane region" description="Helical" evidence="7">
    <location>
        <begin position="245"/>
        <end position="266"/>
    </location>
</feature>
<dbReference type="PANTHER" id="PTHR30250:SF10">
    <property type="entry name" value="LIPOPOLYSACCHARIDE BIOSYNTHESIS PROTEIN WZXC"/>
    <property type="match status" value="1"/>
</dbReference>
<feature type="transmembrane region" description="Helical" evidence="7">
    <location>
        <begin position="84"/>
        <end position="106"/>
    </location>
</feature>
<dbReference type="Proteomes" id="UP000240418">
    <property type="component" value="Unassembled WGS sequence"/>
</dbReference>
<evidence type="ECO:0000256" key="5">
    <source>
        <dbReference type="ARBA" id="ARBA00022989"/>
    </source>
</evidence>
<feature type="transmembrane region" description="Helical" evidence="7">
    <location>
        <begin position="175"/>
        <end position="194"/>
    </location>
</feature>
<feature type="transmembrane region" description="Helical" evidence="7">
    <location>
        <begin position="286"/>
        <end position="314"/>
    </location>
</feature>
<keyword evidence="5 7" id="KW-1133">Transmembrane helix</keyword>
<evidence type="ECO:0000256" key="4">
    <source>
        <dbReference type="ARBA" id="ARBA00022692"/>
    </source>
</evidence>
<accession>A0A2P8FJU1</accession>
<dbReference type="OrthoDB" id="7605542at2"/>
<evidence type="ECO:0000256" key="6">
    <source>
        <dbReference type="ARBA" id="ARBA00023136"/>
    </source>
</evidence>
<protein>
    <submittedName>
        <fullName evidence="8">O-antigen/teichoic acid export membrane protein</fullName>
    </submittedName>
</protein>